<dbReference type="UniPathway" id="UPA00164"/>
<evidence type="ECO:0000313" key="14">
    <source>
        <dbReference type="EMBL" id="PQD94023.1"/>
    </source>
</evidence>
<feature type="region of interest" description="Disordered" evidence="12">
    <location>
        <begin position="640"/>
        <end position="659"/>
    </location>
</feature>
<dbReference type="Gene3D" id="2.60.40.10">
    <property type="entry name" value="Immunoglobulins"/>
    <property type="match status" value="1"/>
</dbReference>
<dbReference type="GO" id="GO:0004553">
    <property type="term" value="F:hydrolase activity, hydrolyzing O-glycosyl compounds"/>
    <property type="evidence" value="ECO:0007669"/>
    <property type="project" value="InterPro"/>
</dbReference>
<dbReference type="InterPro" id="IPR004193">
    <property type="entry name" value="Glyco_hydro_13_N"/>
</dbReference>
<dbReference type="InterPro" id="IPR006407">
    <property type="entry name" value="GlgB"/>
</dbReference>
<dbReference type="NCBIfam" id="TIGR01515">
    <property type="entry name" value="branching_enzym"/>
    <property type="match status" value="1"/>
</dbReference>
<dbReference type="CDD" id="cd02855">
    <property type="entry name" value="E_set_GBE_prok_N"/>
    <property type="match status" value="1"/>
</dbReference>
<evidence type="ECO:0000256" key="4">
    <source>
        <dbReference type="ARBA" id="ARBA00009000"/>
    </source>
</evidence>
<dbReference type="Gene3D" id="3.20.20.80">
    <property type="entry name" value="Glycosidases"/>
    <property type="match status" value="1"/>
</dbReference>
<dbReference type="EMBL" id="PKOZ01000016">
    <property type="protein sequence ID" value="PQD94023.1"/>
    <property type="molecule type" value="Genomic_DNA"/>
</dbReference>
<keyword evidence="8 10" id="KW-0320">Glycogen biosynthesis</keyword>
<dbReference type="InterPro" id="IPR006047">
    <property type="entry name" value="GH13_cat_dom"/>
</dbReference>
<evidence type="ECO:0000256" key="12">
    <source>
        <dbReference type="SAM" id="MobiDB-lite"/>
    </source>
</evidence>
<comment type="catalytic activity">
    <reaction evidence="1 10">
        <text>Transfers a segment of a (1-&gt;4)-alpha-D-glucan chain to a primary hydroxy group in a similar glucan chain.</text>
        <dbReference type="EC" id="2.4.1.18"/>
    </reaction>
</comment>
<protein>
    <recommendedName>
        <fullName evidence="10">1,4-alpha-glucan branching enzyme GlgB</fullName>
        <ecNumber evidence="10">2.4.1.18</ecNumber>
    </recommendedName>
    <alternativeName>
        <fullName evidence="10">1,4-alpha-D-glucan:1,4-alpha-D-glucan 6-glucosyl-transferase</fullName>
    </alternativeName>
    <alternativeName>
        <fullName evidence="10">Alpha-(1-&gt;4)-glucan branching enzyme</fullName>
    </alternativeName>
    <alternativeName>
        <fullName evidence="10">Glycogen branching enzyme</fullName>
        <shortName evidence="10">BE</shortName>
    </alternativeName>
</protein>
<dbReference type="SUPFAM" id="SSF51445">
    <property type="entry name" value="(Trans)glycosidases"/>
    <property type="match status" value="1"/>
</dbReference>
<evidence type="ECO:0000256" key="1">
    <source>
        <dbReference type="ARBA" id="ARBA00000826"/>
    </source>
</evidence>
<dbReference type="GO" id="GO:0043169">
    <property type="term" value="F:cation binding"/>
    <property type="evidence" value="ECO:0007669"/>
    <property type="project" value="InterPro"/>
</dbReference>
<dbReference type="NCBIfam" id="NF003811">
    <property type="entry name" value="PRK05402.1"/>
    <property type="match status" value="1"/>
</dbReference>
<dbReference type="RefSeq" id="WP_104850664.1">
    <property type="nucleotide sequence ID" value="NZ_PKOZ01000016.1"/>
</dbReference>
<feature type="active site" description="Nucleophile" evidence="10 11">
    <location>
        <position position="323"/>
    </location>
</feature>
<keyword evidence="9 10" id="KW-0119">Carbohydrate metabolism</keyword>
<dbReference type="InterPro" id="IPR017853">
    <property type="entry name" value="GH"/>
</dbReference>
<name>A0A2S7MW67_9BACI</name>
<dbReference type="Pfam" id="PF02806">
    <property type="entry name" value="Alpha-amylase_C"/>
    <property type="match status" value="1"/>
</dbReference>
<dbReference type="SUPFAM" id="SSF81296">
    <property type="entry name" value="E set domains"/>
    <property type="match status" value="1"/>
</dbReference>
<evidence type="ECO:0000256" key="6">
    <source>
        <dbReference type="ARBA" id="ARBA00022676"/>
    </source>
</evidence>
<evidence type="ECO:0000256" key="7">
    <source>
        <dbReference type="ARBA" id="ARBA00022679"/>
    </source>
</evidence>
<dbReference type="Pfam" id="PF00128">
    <property type="entry name" value="Alpha-amylase"/>
    <property type="match status" value="2"/>
</dbReference>
<dbReference type="NCBIfam" id="NF008967">
    <property type="entry name" value="PRK12313.1"/>
    <property type="match status" value="1"/>
</dbReference>
<dbReference type="SMART" id="SM00642">
    <property type="entry name" value="Aamy"/>
    <property type="match status" value="1"/>
</dbReference>
<organism evidence="14 15">
    <name type="scientific">Pradoshia eiseniae</name>
    <dbReference type="NCBI Taxonomy" id="2064768"/>
    <lineage>
        <taxon>Bacteria</taxon>
        <taxon>Bacillati</taxon>
        <taxon>Bacillota</taxon>
        <taxon>Bacilli</taxon>
        <taxon>Bacillales</taxon>
        <taxon>Bacillaceae</taxon>
        <taxon>Pradoshia</taxon>
    </lineage>
</organism>
<accession>A0A2S7MW67</accession>
<dbReference type="Gene3D" id="2.60.40.1180">
    <property type="entry name" value="Golgi alpha-mannosidase II"/>
    <property type="match status" value="1"/>
</dbReference>
<keyword evidence="5 10" id="KW-0321">Glycogen metabolism</keyword>
<dbReference type="HAMAP" id="MF_00685">
    <property type="entry name" value="GlgB"/>
    <property type="match status" value="1"/>
</dbReference>
<evidence type="ECO:0000256" key="11">
    <source>
        <dbReference type="PIRSR" id="PIRSR000463-1"/>
    </source>
</evidence>
<dbReference type="InterPro" id="IPR006048">
    <property type="entry name" value="A-amylase/branching_C"/>
</dbReference>
<dbReference type="InterPro" id="IPR013780">
    <property type="entry name" value="Glyco_hydro_b"/>
</dbReference>
<dbReference type="CDD" id="cd11322">
    <property type="entry name" value="AmyAc_Glg_BE"/>
    <property type="match status" value="1"/>
</dbReference>
<evidence type="ECO:0000256" key="3">
    <source>
        <dbReference type="ARBA" id="ARBA00004964"/>
    </source>
</evidence>
<dbReference type="PANTHER" id="PTHR43651:SF3">
    <property type="entry name" value="1,4-ALPHA-GLUCAN-BRANCHING ENZYME"/>
    <property type="match status" value="1"/>
</dbReference>
<evidence type="ECO:0000256" key="8">
    <source>
        <dbReference type="ARBA" id="ARBA00023056"/>
    </source>
</evidence>
<feature type="active site" description="Proton donor" evidence="10 11">
    <location>
        <position position="366"/>
    </location>
</feature>
<dbReference type="InterPro" id="IPR013783">
    <property type="entry name" value="Ig-like_fold"/>
</dbReference>
<dbReference type="PANTHER" id="PTHR43651">
    <property type="entry name" value="1,4-ALPHA-GLUCAN-BRANCHING ENZYME"/>
    <property type="match status" value="1"/>
</dbReference>
<dbReference type="GO" id="GO:0005829">
    <property type="term" value="C:cytosol"/>
    <property type="evidence" value="ECO:0007669"/>
    <property type="project" value="TreeGrafter"/>
</dbReference>
<dbReference type="GO" id="GO:0003844">
    <property type="term" value="F:1,4-alpha-glucan branching enzyme activity"/>
    <property type="evidence" value="ECO:0007669"/>
    <property type="project" value="UniProtKB-UniRule"/>
</dbReference>
<comment type="function">
    <text evidence="2 10">Catalyzes the formation of the alpha-1,6-glucosidic linkages in glycogen by scission of a 1,4-alpha-linked oligosaccharide from growing alpha-1,4-glucan chains and the subsequent attachment of the oligosaccharide to the alpha-1,6 position.</text>
</comment>
<dbReference type="PIRSF" id="PIRSF000463">
    <property type="entry name" value="GlgB"/>
    <property type="match status" value="1"/>
</dbReference>
<dbReference type="Pfam" id="PF02922">
    <property type="entry name" value="CBM_48"/>
    <property type="match status" value="1"/>
</dbReference>
<dbReference type="InterPro" id="IPR037439">
    <property type="entry name" value="Branching_enzy"/>
</dbReference>
<evidence type="ECO:0000256" key="10">
    <source>
        <dbReference type="HAMAP-Rule" id="MF_00685"/>
    </source>
</evidence>
<evidence type="ECO:0000259" key="13">
    <source>
        <dbReference type="SMART" id="SM00642"/>
    </source>
</evidence>
<dbReference type="EC" id="2.4.1.18" evidence="10"/>
<keyword evidence="15" id="KW-1185">Reference proteome</keyword>
<dbReference type="FunFam" id="2.60.40.1180:FF:000002">
    <property type="entry name" value="1,4-alpha-glucan branching enzyme GlgB"/>
    <property type="match status" value="1"/>
</dbReference>
<dbReference type="GO" id="GO:0005978">
    <property type="term" value="P:glycogen biosynthetic process"/>
    <property type="evidence" value="ECO:0007669"/>
    <property type="project" value="UniProtKB-UniRule"/>
</dbReference>
<proteinExistence type="inferred from homology"/>
<keyword evidence="6 10" id="KW-0328">Glycosyltransferase</keyword>
<evidence type="ECO:0000256" key="2">
    <source>
        <dbReference type="ARBA" id="ARBA00002953"/>
    </source>
</evidence>
<gene>
    <name evidence="10" type="primary">glgB</name>
    <name evidence="14" type="ORF">CYL18_16775</name>
</gene>
<evidence type="ECO:0000256" key="9">
    <source>
        <dbReference type="ARBA" id="ARBA00023277"/>
    </source>
</evidence>
<comment type="subunit">
    <text evidence="10">Monomer.</text>
</comment>
<comment type="pathway">
    <text evidence="3 10">Glycan biosynthesis; glycogen biosynthesis.</text>
</comment>
<reference evidence="14 15" key="1">
    <citation type="submission" date="2017-12" db="EMBL/GenBank/DDBJ databases">
        <title>Taxonomic description and draft genome of Pradoshia cofamensis Gen. nov., sp. nov., a thermotolerant bacillale isolated from anterior gut of earthworm Eisenia fetida.</title>
        <authorList>
            <person name="Saha T."/>
            <person name="Chakraborty R."/>
        </authorList>
    </citation>
    <scope>NUCLEOTIDE SEQUENCE [LARGE SCALE GENOMIC DNA]</scope>
    <source>
        <strain evidence="14 15">EAG3</strain>
    </source>
</reference>
<evidence type="ECO:0000313" key="15">
    <source>
        <dbReference type="Proteomes" id="UP000239663"/>
    </source>
</evidence>
<dbReference type="SUPFAM" id="SSF51011">
    <property type="entry name" value="Glycosyl hydrolase domain"/>
    <property type="match status" value="1"/>
</dbReference>
<comment type="caution">
    <text evidence="14">The sequence shown here is derived from an EMBL/GenBank/DDBJ whole genome shotgun (WGS) entry which is preliminary data.</text>
</comment>
<dbReference type="InterPro" id="IPR044143">
    <property type="entry name" value="GlgB_N_E_set_prok"/>
</dbReference>
<sequence>MPHNAPTDYQIHLFHEGSLYDAYKLFGAHLIEKNNKVFTRFTVFAPNARSIRVVGSFNKWNGKGYEMLKVSEQGIWSVLIEANLSNEIYKYEIEAMSGEILLKSDPYAFYSEIRPNTASIVFPYDTGYKWGDQSWCKKKSKKNNPEEPLYIYEMHAGSWKKKIKDEDGFVPSDECKVDYFYTYRELASELIPYVLDQGYTHIELMPLTEHPFDGSWGYQGTGYYSPTSRYGNPDDLRYFIDQCHQNNIGVLLDWVPGHYCKDAHGLYMFDGAPVYEYQDHRFRENPVWGTANFDLGRPEVHSFLISNARYWMDYFHVDGFRVDAVANMIYWPNTFDRDINSYAISFMKTLNRVLKEHDPSLLMMAEDSTDWPGVTKPVAEGGLGFTYKWNMGWMNDILEYMEADQHFRSNLHHKVTFSLMYAYSERFILPLSHDEVVHGKKSLLDKMPGSYEEKFSQLKLLAGYMTAHPGKKLLFMGGELGMFSEWKDKEQLDWNLLGYDTHRKLNEFFKDLLKLYKRSKPLYELDDYPEGFDWIDVNNTDQSIFSFVRRDKGGNPLIIICNFKNVAYDHYKVGVPDKHEYKEILNSDDVKYGGSNHVNKKAIPAQDEGFHGKPYHVVVKIPPFGITVLRPIKKRKELIQNGKEKNYGNAARRGTRNKA</sequence>
<dbReference type="AlphaFoldDB" id="A0A2S7MW67"/>
<dbReference type="Proteomes" id="UP000239663">
    <property type="component" value="Unassembled WGS sequence"/>
</dbReference>
<dbReference type="InterPro" id="IPR014756">
    <property type="entry name" value="Ig_E-set"/>
</dbReference>
<dbReference type="OrthoDB" id="9800174at2"/>
<keyword evidence="7 10" id="KW-0808">Transferase</keyword>
<comment type="similarity">
    <text evidence="4 10">Belongs to the glycosyl hydrolase 13 family. GlgB subfamily.</text>
</comment>
<feature type="domain" description="Glycosyl hydrolase family 13 catalytic" evidence="13">
    <location>
        <begin position="153"/>
        <end position="509"/>
    </location>
</feature>
<evidence type="ECO:0000256" key="5">
    <source>
        <dbReference type="ARBA" id="ARBA00022600"/>
    </source>
</evidence>